<keyword evidence="2" id="KW-1185">Reference proteome</keyword>
<organism evidence="1 2">
    <name type="scientific">Dysosmobacter acutus</name>
    <dbReference type="NCBI Taxonomy" id="2841504"/>
    <lineage>
        <taxon>Bacteria</taxon>
        <taxon>Bacillati</taxon>
        <taxon>Bacillota</taxon>
        <taxon>Clostridia</taxon>
        <taxon>Eubacteriales</taxon>
        <taxon>Oscillospiraceae</taxon>
        <taxon>Dysosmobacter</taxon>
    </lineage>
</organism>
<dbReference type="RefSeq" id="WP_216632028.1">
    <property type="nucleotide sequence ID" value="NZ_JAHLQN010000001.1"/>
</dbReference>
<protein>
    <submittedName>
        <fullName evidence="1">Uncharacterized protein</fullName>
    </submittedName>
</protein>
<proteinExistence type="predicted"/>
<name>A0ABS6F8P8_9FIRM</name>
<gene>
    <name evidence="1" type="ORF">KQI82_06390</name>
</gene>
<evidence type="ECO:0000313" key="2">
    <source>
        <dbReference type="Proteomes" id="UP000787672"/>
    </source>
</evidence>
<dbReference type="Proteomes" id="UP000787672">
    <property type="component" value="Unassembled WGS sequence"/>
</dbReference>
<evidence type="ECO:0000313" key="1">
    <source>
        <dbReference type="EMBL" id="MBU5626547.1"/>
    </source>
</evidence>
<dbReference type="EMBL" id="JAHLQN010000001">
    <property type="protein sequence ID" value="MBU5626547.1"/>
    <property type="molecule type" value="Genomic_DNA"/>
</dbReference>
<reference evidence="1 2" key="1">
    <citation type="submission" date="2021-06" db="EMBL/GenBank/DDBJ databases">
        <authorList>
            <person name="Sun Q."/>
            <person name="Li D."/>
        </authorList>
    </citation>
    <scope>NUCLEOTIDE SEQUENCE [LARGE SCALE GENOMIC DNA]</scope>
    <source>
        <strain evidence="1 2">MSJ-2</strain>
    </source>
</reference>
<sequence>MIFVCLSLIQIILLCALLAECKRLSASPARTAALAEPDDEEEADRLRRRMDEGVTNLMSYEPKVPEVKLP</sequence>
<comment type="caution">
    <text evidence="1">The sequence shown here is derived from an EMBL/GenBank/DDBJ whole genome shotgun (WGS) entry which is preliminary data.</text>
</comment>
<accession>A0ABS6F8P8</accession>